<comment type="catalytic activity">
    <reaction evidence="1">
        <text>L-alanine = D-alanine</text>
        <dbReference type="Rhea" id="RHEA:20249"/>
        <dbReference type="ChEBI" id="CHEBI:57416"/>
        <dbReference type="ChEBI" id="CHEBI:57972"/>
        <dbReference type="EC" id="5.1.1.1"/>
    </reaction>
</comment>
<dbReference type="EMBL" id="AP009384">
    <property type="protein sequence ID" value="BAF90214.1"/>
    <property type="molecule type" value="Genomic_DNA"/>
</dbReference>
<dbReference type="eggNOG" id="COG0787">
    <property type="taxonomic scope" value="Bacteria"/>
</dbReference>
<dbReference type="InterPro" id="IPR011079">
    <property type="entry name" value="Ala_racemase_C"/>
</dbReference>
<dbReference type="Pfam" id="PF01168">
    <property type="entry name" value="Ala_racemase_N"/>
    <property type="match status" value="1"/>
</dbReference>
<dbReference type="GO" id="GO:0008784">
    <property type="term" value="F:alanine racemase activity"/>
    <property type="evidence" value="ECO:0007669"/>
    <property type="project" value="UniProtKB-EC"/>
</dbReference>
<dbReference type="PANTHER" id="PTHR30511:SF0">
    <property type="entry name" value="ALANINE RACEMASE, CATABOLIC-RELATED"/>
    <property type="match status" value="1"/>
</dbReference>
<dbReference type="InterPro" id="IPR029066">
    <property type="entry name" value="PLP-binding_barrel"/>
</dbReference>
<feature type="binding site" evidence="7">
    <location>
        <position position="136"/>
    </location>
    <ligand>
        <name>substrate</name>
    </ligand>
</feature>
<dbReference type="KEGG" id="azc:AZC_4216"/>
<reference evidence="9 10" key="6">
    <citation type="journal article" date="2011" name="Appl. Environ. Microbiol.">
        <title>Involvement of the azorhizobial chromosome partition gene (parA) in the onset of bacteroid differentiation during Sesbania rostrata stem nodule development.</title>
        <authorList>
            <person name="Liu CT."/>
            <person name="Lee KB."/>
            <person name="Wang YS."/>
            <person name="Peng MH."/>
            <person name="Lee KT."/>
            <person name="Suzuki S."/>
            <person name="Suzuki T."/>
            <person name="Oyaizu H."/>
        </authorList>
    </citation>
    <scope>NUCLEOTIDE SEQUENCE [LARGE SCALE GENOMIC DNA]</scope>
    <source>
        <strain evidence="10">ATCC 43989 / DSM 5975 / JCM 20966 / LMG 6465 / NBRC 14845 / NCIMB 13405 / ORS 571</strain>
    </source>
</reference>
<dbReference type="CDD" id="cd00430">
    <property type="entry name" value="PLPDE_III_AR"/>
    <property type="match status" value="1"/>
</dbReference>
<dbReference type="GO" id="GO:0005829">
    <property type="term" value="C:cytosol"/>
    <property type="evidence" value="ECO:0007669"/>
    <property type="project" value="TreeGrafter"/>
</dbReference>
<feature type="modified residue" description="N6-(pyridoxal phosphate)lysine" evidence="6">
    <location>
        <position position="39"/>
    </location>
</feature>
<evidence type="ECO:0000256" key="7">
    <source>
        <dbReference type="PIRSR" id="PIRSR600821-52"/>
    </source>
</evidence>
<dbReference type="Proteomes" id="UP000000270">
    <property type="component" value="Chromosome"/>
</dbReference>
<evidence type="ECO:0000256" key="3">
    <source>
        <dbReference type="ARBA" id="ARBA00013089"/>
    </source>
</evidence>
<evidence type="ECO:0000259" key="8">
    <source>
        <dbReference type="SMART" id="SM01005"/>
    </source>
</evidence>
<feature type="binding site" evidence="7">
    <location>
        <position position="306"/>
    </location>
    <ligand>
        <name>substrate</name>
    </ligand>
</feature>
<keyword evidence="10" id="KW-1185">Reference proteome</keyword>
<reference evidence="9 10" key="1">
    <citation type="journal article" date="2007" name="Appl. Environ. Microbiol.">
        <title>Rhizobial factors required for stem nodule maturation and maintenance in Sesbania rostrata-Azorhizobium caulinodans ORS571 symbiosis.</title>
        <authorList>
            <person name="Suzuki S."/>
            <person name="Aono T."/>
            <person name="Lee KB."/>
            <person name="Suzuki T."/>
            <person name="Liu CT."/>
            <person name="Miwa H."/>
            <person name="Wakao S."/>
            <person name="Iki T."/>
            <person name="Oyaizu H."/>
        </authorList>
    </citation>
    <scope>NUCLEOTIDE SEQUENCE [LARGE SCALE GENOMIC DNA]</scope>
    <source>
        <strain evidence="10">ATCC 43989 / DSM 5975 / JCM 20966 / LMG 6465 / NBRC 14845 / NCIMB 13405 / ORS 571</strain>
    </source>
</reference>
<sequence>MPEPTADLATLEIDLGAVRQNWRTVRAQYRGPTLGAVVKQNAYGFGLSRIVPLLSSLGCRDFWVVCIEEALAVRTLAPDARVFVLHGLAGAAPADFRAHRIIPVLMDASELPRVQAEAAARGPLDVAIQFDTGLSRLGLSRTDVKRLRDDPSPLAGLRIAAYVTHLAHFSNPVARHNDWQWRRFRAWTQALPPAPLSFCASAGVFGPPERHAHHARVGSALYGVETTPSSRQPILPAARLTAPILRVMDVPAGTEVGYGGVYRTPQPARLAHVGVGYGGGLPFSFQRQAYGYVGGLPAPIVSGLAMSLMTLDVSGLPEGLAVPGAQVELFGPAQPVDILAAAAGVAPNVVMVSAGARTRRVYLEPSEEKLRVAR</sequence>
<dbReference type="InterPro" id="IPR001608">
    <property type="entry name" value="Ala_racemase_N"/>
</dbReference>
<dbReference type="GO" id="GO:0030170">
    <property type="term" value="F:pyridoxal phosphate binding"/>
    <property type="evidence" value="ECO:0007669"/>
    <property type="project" value="TreeGrafter"/>
</dbReference>
<feature type="domain" description="Alanine racemase C-terminal" evidence="8">
    <location>
        <begin position="237"/>
        <end position="363"/>
    </location>
</feature>
<reference evidence="9 10" key="5">
    <citation type="journal article" date="2010" name="Appl. Environ. Microbiol.">
        <title>phrR-like gene praR of Azorhizobium caulinodans ORS571 is essential for symbiosis with Sesbania rostrata and is involved in expression of reb genes.</title>
        <authorList>
            <person name="Akiba N."/>
            <person name="Aono T."/>
            <person name="Toyazaki H."/>
            <person name="Sato S."/>
            <person name="Oyaizu H."/>
        </authorList>
    </citation>
    <scope>NUCLEOTIDE SEQUENCE [LARGE SCALE GENOMIC DNA]</scope>
    <source>
        <strain evidence="10">ATCC 43989 / DSM 5975 / JCM 20966 / LMG 6465 / NBRC 14845 / NCIMB 13405 / ORS 571</strain>
    </source>
</reference>
<evidence type="ECO:0000313" key="9">
    <source>
        <dbReference type="EMBL" id="BAF90214.1"/>
    </source>
</evidence>
<evidence type="ECO:0000256" key="5">
    <source>
        <dbReference type="ARBA" id="ARBA00023235"/>
    </source>
</evidence>
<dbReference type="EC" id="5.1.1.1" evidence="3"/>
<dbReference type="Gene3D" id="3.20.20.10">
    <property type="entry name" value="Alanine racemase"/>
    <property type="match status" value="1"/>
</dbReference>
<organism evidence="9 10">
    <name type="scientific">Azorhizobium caulinodans (strain ATCC 43989 / DSM 5975 / JCM 20966 / LMG 6465 / NBRC 14845 / NCIMB 13405 / ORS 571)</name>
    <dbReference type="NCBI Taxonomy" id="438753"/>
    <lineage>
        <taxon>Bacteria</taxon>
        <taxon>Pseudomonadati</taxon>
        <taxon>Pseudomonadota</taxon>
        <taxon>Alphaproteobacteria</taxon>
        <taxon>Hyphomicrobiales</taxon>
        <taxon>Xanthobacteraceae</taxon>
        <taxon>Azorhizobium</taxon>
    </lineage>
</organism>
<comment type="cofactor">
    <cofactor evidence="2 6">
        <name>pyridoxal 5'-phosphate</name>
        <dbReference type="ChEBI" id="CHEBI:597326"/>
    </cofactor>
</comment>
<dbReference type="InterPro" id="IPR000821">
    <property type="entry name" value="Ala_racemase"/>
</dbReference>
<dbReference type="AlphaFoldDB" id="A8HST8"/>
<evidence type="ECO:0000256" key="6">
    <source>
        <dbReference type="PIRSR" id="PIRSR600821-50"/>
    </source>
</evidence>
<evidence type="ECO:0000313" key="10">
    <source>
        <dbReference type="Proteomes" id="UP000000270"/>
    </source>
</evidence>
<dbReference type="SUPFAM" id="SSF50621">
    <property type="entry name" value="Alanine racemase C-terminal domain-like"/>
    <property type="match status" value="1"/>
</dbReference>
<dbReference type="RefSeq" id="WP_012172736.1">
    <property type="nucleotide sequence ID" value="NC_009937.1"/>
</dbReference>
<dbReference type="HOGENOM" id="CLU_028393_1_1_5"/>
<name>A8HST8_AZOC5</name>
<dbReference type="STRING" id="438753.AZC_4216"/>
<proteinExistence type="predicted"/>
<keyword evidence="5" id="KW-0413">Isomerase</keyword>
<evidence type="ECO:0000256" key="4">
    <source>
        <dbReference type="ARBA" id="ARBA00022898"/>
    </source>
</evidence>
<dbReference type="Pfam" id="PF00842">
    <property type="entry name" value="Ala_racemase_C"/>
    <property type="match status" value="1"/>
</dbReference>
<dbReference type="PRINTS" id="PR00992">
    <property type="entry name" value="ALARACEMASE"/>
</dbReference>
<dbReference type="PANTHER" id="PTHR30511">
    <property type="entry name" value="ALANINE RACEMASE"/>
    <property type="match status" value="1"/>
</dbReference>
<dbReference type="GO" id="GO:0030632">
    <property type="term" value="P:D-alanine biosynthetic process"/>
    <property type="evidence" value="ECO:0007669"/>
    <property type="project" value="TreeGrafter"/>
</dbReference>
<accession>A8HST8</accession>
<reference evidence="10" key="2">
    <citation type="submission" date="2007-04" db="EMBL/GenBank/DDBJ databases">
        <title>Complete genome sequence of the nitrogen-fixing bacterium Azorhizobium caulinodans ORS571.</title>
        <authorList>
            <person name="Lee K.B."/>
            <person name="Backer P.D."/>
            <person name="Aono T."/>
            <person name="Liu C.T."/>
            <person name="Suzuki S."/>
            <person name="Suzuki T."/>
            <person name="Kaneko T."/>
            <person name="Yamada M."/>
            <person name="Tabata S."/>
            <person name="Kupfer D.M."/>
            <person name="Najar F.Z."/>
            <person name="Wiley G.B."/>
            <person name="Roe B."/>
            <person name="Binnewies T."/>
            <person name="Ussery D."/>
            <person name="Vereecke D."/>
            <person name="Gevers D."/>
            <person name="Holsters M."/>
            <person name="Oyaizu H."/>
        </authorList>
    </citation>
    <scope>NUCLEOTIDE SEQUENCE [LARGE SCALE GENOMIC DNA]</scope>
    <source>
        <strain evidence="10">ATCC 43989 / DSM 5975 / JCM 20966 / LMG 6465 / NBRC 14845 / NCIMB 13405 / ORS 571</strain>
    </source>
</reference>
<dbReference type="SMART" id="SM01005">
    <property type="entry name" value="Ala_racemase_C"/>
    <property type="match status" value="1"/>
</dbReference>
<protein>
    <recommendedName>
        <fullName evidence="3">alanine racemase</fullName>
        <ecNumber evidence="3">5.1.1.1</ecNumber>
    </recommendedName>
</protein>
<reference evidence="9 10" key="3">
    <citation type="journal article" date="2008" name="BMC Genomics">
        <title>The genome of the versatile nitrogen fixer Azorhizobium caulinodans ORS571.</title>
        <authorList>
            <person name="Lee KB."/>
            <person name="Backer P.D."/>
            <person name="Aono T."/>
            <person name="Liu CT."/>
            <person name="Suzuki S."/>
            <person name="Suzuki T."/>
            <person name="Kaneko T."/>
            <person name="Yamada M."/>
            <person name="Tabata S."/>
            <person name="Kupfer D.M."/>
            <person name="Najar F.Z."/>
            <person name="Wiley G.B."/>
            <person name="Roe B."/>
            <person name="Binnewies T.T."/>
            <person name="Ussery D.W."/>
            <person name="D'Haeze W."/>
            <person name="Herder J.D."/>
            <person name="Gevers D."/>
            <person name="Vereecke D."/>
            <person name="Holsters M."/>
            <person name="Oyaizu H."/>
        </authorList>
    </citation>
    <scope>NUCLEOTIDE SEQUENCE [LARGE SCALE GENOMIC DNA]</scope>
    <source>
        <strain evidence="10">ATCC 43989 / DSM 5975 / JCM 20966 / LMG 6465 / NBRC 14845 / NCIMB 13405 / ORS 571</strain>
    </source>
</reference>
<reference evidence="9 10" key="4">
    <citation type="journal article" date="2009" name="Appl. Environ. Microbiol.">
        <title>Comparative genome-wide transcriptional profiling of Azorhizobium caulinodans ORS571 grown under free-living and symbiotic conditions.</title>
        <authorList>
            <person name="Tsukada S."/>
            <person name="Aono T."/>
            <person name="Akiba N."/>
            <person name="Lee KB."/>
            <person name="Liu CT."/>
            <person name="Toyazaki H."/>
            <person name="Oyaizu H."/>
        </authorList>
    </citation>
    <scope>NUCLEOTIDE SEQUENCE [LARGE SCALE GENOMIC DNA]</scope>
    <source>
        <strain evidence="10">ATCC 43989 / DSM 5975 / JCM 20966 / LMG 6465 / NBRC 14845 / NCIMB 13405 / ORS 571</strain>
    </source>
</reference>
<evidence type="ECO:0000256" key="2">
    <source>
        <dbReference type="ARBA" id="ARBA00001933"/>
    </source>
</evidence>
<gene>
    <name evidence="9" type="ordered locus">AZC_4216</name>
</gene>
<dbReference type="InterPro" id="IPR009006">
    <property type="entry name" value="Ala_racemase/Decarboxylase_C"/>
</dbReference>
<dbReference type="Gene3D" id="2.40.37.10">
    <property type="entry name" value="Lyase, Ornithine Decarboxylase, Chain A, domain 1"/>
    <property type="match status" value="1"/>
</dbReference>
<evidence type="ECO:0000256" key="1">
    <source>
        <dbReference type="ARBA" id="ARBA00000316"/>
    </source>
</evidence>
<dbReference type="SUPFAM" id="SSF51419">
    <property type="entry name" value="PLP-binding barrel"/>
    <property type="match status" value="1"/>
</dbReference>
<keyword evidence="4 6" id="KW-0663">Pyridoxal phosphate</keyword>